<keyword evidence="1 2" id="KW-0597">Phosphoprotein</keyword>
<dbReference type="EMBL" id="FQZU01000021">
    <property type="protein sequence ID" value="SHK28307.1"/>
    <property type="molecule type" value="Genomic_DNA"/>
</dbReference>
<dbReference type="OrthoDB" id="9787818at2"/>
<evidence type="ECO:0000313" key="7">
    <source>
        <dbReference type="Proteomes" id="UP000183994"/>
    </source>
</evidence>
<feature type="region of interest" description="Disordered" evidence="3">
    <location>
        <begin position="391"/>
        <end position="437"/>
    </location>
</feature>
<keyword evidence="6" id="KW-0418">Kinase</keyword>
<protein>
    <submittedName>
        <fullName evidence="6">Histidine kinase-, DNA gyrase B-, and HSP90-like ATPase</fullName>
    </submittedName>
</protein>
<accession>A0A1M6R7K7</accession>
<dbReference type="Gene3D" id="3.40.50.2300">
    <property type="match status" value="1"/>
</dbReference>
<dbReference type="InterPro" id="IPR036097">
    <property type="entry name" value="HisK_dim/P_sf"/>
</dbReference>
<name>A0A1M6R7K7_9BACT</name>
<dbReference type="STRING" id="1121393.SAMN02745216_03209"/>
<reference evidence="7" key="1">
    <citation type="submission" date="2016-11" db="EMBL/GenBank/DDBJ databases">
        <authorList>
            <person name="Varghese N."/>
            <person name="Submissions S."/>
        </authorList>
    </citation>
    <scope>NUCLEOTIDE SEQUENCE [LARGE SCALE GENOMIC DNA]</scope>
    <source>
        <strain evidence="7">DSM 16219</strain>
    </source>
</reference>
<evidence type="ECO:0000256" key="1">
    <source>
        <dbReference type="ARBA" id="ARBA00022553"/>
    </source>
</evidence>
<dbReference type="SUPFAM" id="SSF47384">
    <property type="entry name" value="Homodimeric domain of signal transducing histidine kinase"/>
    <property type="match status" value="1"/>
</dbReference>
<dbReference type="InterPro" id="IPR036890">
    <property type="entry name" value="HATPase_C_sf"/>
</dbReference>
<dbReference type="Proteomes" id="UP000183994">
    <property type="component" value="Unassembled WGS sequence"/>
</dbReference>
<evidence type="ECO:0000313" key="6">
    <source>
        <dbReference type="EMBL" id="SHK28307.1"/>
    </source>
</evidence>
<keyword evidence="7" id="KW-1185">Reference proteome</keyword>
<dbReference type="PANTHER" id="PTHR45339">
    <property type="entry name" value="HYBRID SIGNAL TRANSDUCTION HISTIDINE KINASE J"/>
    <property type="match status" value="1"/>
</dbReference>
<dbReference type="RefSeq" id="WP_073477274.1">
    <property type="nucleotide sequence ID" value="NZ_FQZU01000021.1"/>
</dbReference>
<dbReference type="GO" id="GO:0000155">
    <property type="term" value="F:phosphorelay sensor kinase activity"/>
    <property type="evidence" value="ECO:0007669"/>
    <property type="project" value="InterPro"/>
</dbReference>
<evidence type="ECO:0000259" key="4">
    <source>
        <dbReference type="PROSITE" id="PS50109"/>
    </source>
</evidence>
<dbReference type="Gene3D" id="3.30.565.10">
    <property type="entry name" value="Histidine kinase-like ATPase, C-terminal domain"/>
    <property type="match status" value="1"/>
</dbReference>
<organism evidence="6 7">
    <name type="scientific">Desulfatibacillum alkenivorans DSM 16219</name>
    <dbReference type="NCBI Taxonomy" id="1121393"/>
    <lineage>
        <taxon>Bacteria</taxon>
        <taxon>Pseudomonadati</taxon>
        <taxon>Thermodesulfobacteriota</taxon>
        <taxon>Desulfobacteria</taxon>
        <taxon>Desulfobacterales</taxon>
        <taxon>Desulfatibacillaceae</taxon>
        <taxon>Desulfatibacillum</taxon>
    </lineage>
</organism>
<dbReference type="PROSITE" id="PS50109">
    <property type="entry name" value="HIS_KIN"/>
    <property type="match status" value="1"/>
</dbReference>
<feature type="modified residue" description="4-aspartylphosphate" evidence="2">
    <location>
        <position position="61"/>
    </location>
</feature>
<evidence type="ECO:0000259" key="5">
    <source>
        <dbReference type="PROSITE" id="PS50110"/>
    </source>
</evidence>
<gene>
    <name evidence="6" type="ORF">SAMN02745216_03209</name>
</gene>
<evidence type="ECO:0000256" key="3">
    <source>
        <dbReference type="SAM" id="MobiDB-lite"/>
    </source>
</evidence>
<dbReference type="InterPro" id="IPR001789">
    <property type="entry name" value="Sig_transdc_resp-reg_receiver"/>
</dbReference>
<feature type="domain" description="Histidine kinase" evidence="4">
    <location>
        <begin position="158"/>
        <end position="384"/>
    </location>
</feature>
<dbReference type="SMART" id="SM00448">
    <property type="entry name" value="REC"/>
    <property type="match status" value="1"/>
</dbReference>
<dbReference type="AlphaFoldDB" id="A0A1M6R7K7"/>
<sequence length="437" mass="48358">MSLESQCEHKPSILVVDDKPQNLFALKKLLENPVYDVLTAVSGNDALAMALEHDFSVILMDVQMPGMNGFETANLLSLDEATKHIPIIFVTAHHTDAKNISQGYESGAVDFLSKPLNPHILKSKINIFLALHKQRAELEKRNKDLAQTDQSKSEFLEEAGDHLRKPVFRIMGLAKKLLEAGLDEQCKETAAELLEQTDRLISATDALFQYTSSEIKENRIRPKNFNLEHVMTDVDYVLGLRARERQISYRCTRDPHVPPLLVGDSTRLRQIMLTLITTSVKFSNQGDVSVHVDLQEDLEDLIALRFSMKQMGKKGKGGDWLSKALKTLEPFKPVDDKEGFQCPIGPTLGLTVARQMVEAMGGKTGVEKTPDGGLNLWFTAVFKKQPLTNLSAGAAPPPKRPAANVCKAKEKSVEPWKNGISESPTGKTLPSPAPFAV</sequence>
<dbReference type="InterPro" id="IPR003594">
    <property type="entry name" value="HATPase_dom"/>
</dbReference>
<proteinExistence type="predicted"/>
<dbReference type="PANTHER" id="PTHR45339:SF3">
    <property type="entry name" value="HISTIDINE KINASE"/>
    <property type="match status" value="1"/>
</dbReference>
<evidence type="ECO:0000256" key="2">
    <source>
        <dbReference type="PROSITE-ProRule" id="PRU00169"/>
    </source>
</evidence>
<dbReference type="PROSITE" id="PS50110">
    <property type="entry name" value="RESPONSE_REGULATORY"/>
    <property type="match status" value="1"/>
</dbReference>
<dbReference type="Pfam" id="PF00072">
    <property type="entry name" value="Response_reg"/>
    <property type="match status" value="1"/>
</dbReference>
<keyword evidence="6" id="KW-0808">Transferase</keyword>
<dbReference type="InterPro" id="IPR011006">
    <property type="entry name" value="CheY-like_superfamily"/>
</dbReference>
<dbReference type="SUPFAM" id="SSF55874">
    <property type="entry name" value="ATPase domain of HSP90 chaperone/DNA topoisomerase II/histidine kinase"/>
    <property type="match status" value="1"/>
</dbReference>
<dbReference type="SUPFAM" id="SSF52172">
    <property type="entry name" value="CheY-like"/>
    <property type="match status" value="1"/>
</dbReference>
<dbReference type="InterPro" id="IPR005467">
    <property type="entry name" value="His_kinase_dom"/>
</dbReference>
<dbReference type="Pfam" id="PF02518">
    <property type="entry name" value="HATPase_c"/>
    <property type="match status" value="1"/>
</dbReference>
<feature type="domain" description="Response regulatory" evidence="5">
    <location>
        <begin position="12"/>
        <end position="129"/>
    </location>
</feature>
<dbReference type="Gene3D" id="1.10.287.130">
    <property type="match status" value="1"/>
</dbReference>